<protein>
    <submittedName>
        <fullName evidence="1">Uncharacterized protein</fullName>
    </submittedName>
</protein>
<gene>
    <name evidence="1" type="ORF">BaRGS_00003516</name>
</gene>
<reference evidence="1 2" key="1">
    <citation type="journal article" date="2023" name="Sci. Data">
        <title>Genome assembly of the Korean intertidal mud-creeper Batillaria attramentaria.</title>
        <authorList>
            <person name="Patra A.K."/>
            <person name="Ho P.T."/>
            <person name="Jun S."/>
            <person name="Lee S.J."/>
            <person name="Kim Y."/>
            <person name="Won Y.J."/>
        </authorList>
    </citation>
    <scope>NUCLEOTIDE SEQUENCE [LARGE SCALE GENOMIC DNA]</scope>
    <source>
        <strain evidence="1">Wonlab-2016</strain>
    </source>
</reference>
<name>A0ABD0M084_9CAEN</name>
<sequence>MGMDEKDLKILERKGFQFFIDLGLLGLCYYYTQVGLAVRAGTLETYILLKACASEKGIPEIVEMSEEAILLFG</sequence>
<organism evidence="1 2">
    <name type="scientific">Batillaria attramentaria</name>
    <dbReference type="NCBI Taxonomy" id="370345"/>
    <lineage>
        <taxon>Eukaryota</taxon>
        <taxon>Metazoa</taxon>
        <taxon>Spiralia</taxon>
        <taxon>Lophotrochozoa</taxon>
        <taxon>Mollusca</taxon>
        <taxon>Gastropoda</taxon>
        <taxon>Caenogastropoda</taxon>
        <taxon>Sorbeoconcha</taxon>
        <taxon>Cerithioidea</taxon>
        <taxon>Batillariidae</taxon>
        <taxon>Batillaria</taxon>
    </lineage>
</organism>
<dbReference type="Proteomes" id="UP001519460">
    <property type="component" value="Unassembled WGS sequence"/>
</dbReference>
<keyword evidence="2" id="KW-1185">Reference proteome</keyword>
<evidence type="ECO:0000313" key="1">
    <source>
        <dbReference type="EMBL" id="KAK7505354.1"/>
    </source>
</evidence>
<comment type="caution">
    <text evidence="1">The sequence shown here is derived from an EMBL/GenBank/DDBJ whole genome shotgun (WGS) entry which is preliminary data.</text>
</comment>
<dbReference type="AlphaFoldDB" id="A0ABD0M084"/>
<proteinExistence type="predicted"/>
<dbReference type="EMBL" id="JACVVK020000011">
    <property type="protein sequence ID" value="KAK7505354.1"/>
    <property type="molecule type" value="Genomic_DNA"/>
</dbReference>
<evidence type="ECO:0000313" key="2">
    <source>
        <dbReference type="Proteomes" id="UP001519460"/>
    </source>
</evidence>
<accession>A0ABD0M084</accession>